<keyword evidence="5 10" id="KW-0067">ATP-binding</keyword>
<dbReference type="InterPro" id="IPR033708">
    <property type="entry name" value="Anticodon_Ile_BEm"/>
</dbReference>
<evidence type="ECO:0000256" key="1">
    <source>
        <dbReference type="ARBA" id="ARBA00006887"/>
    </source>
</evidence>
<dbReference type="InterPro" id="IPR014729">
    <property type="entry name" value="Rossmann-like_a/b/a_fold"/>
</dbReference>
<evidence type="ECO:0000259" key="11">
    <source>
        <dbReference type="Pfam" id="PF00133"/>
    </source>
</evidence>
<comment type="catalytic activity">
    <reaction evidence="9 10">
        <text>tRNA(Ile) + L-isoleucine + ATP = L-isoleucyl-tRNA(Ile) + AMP + diphosphate</text>
        <dbReference type="Rhea" id="RHEA:11060"/>
        <dbReference type="Rhea" id="RHEA-COMP:9666"/>
        <dbReference type="Rhea" id="RHEA-COMP:9695"/>
        <dbReference type="ChEBI" id="CHEBI:30616"/>
        <dbReference type="ChEBI" id="CHEBI:33019"/>
        <dbReference type="ChEBI" id="CHEBI:58045"/>
        <dbReference type="ChEBI" id="CHEBI:78442"/>
        <dbReference type="ChEBI" id="CHEBI:78528"/>
        <dbReference type="ChEBI" id="CHEBI:456215"/>
        <dbReference type="EC" id="6.1.1.5"/>
    </reaction>
</comment>
<dbReference type="GO" id="GO:0002161">
    <property type="term" value="F:aminoacyl-tRNA deacylase activity"/>
    <property type="evidence" value="ECO:0007669"/>
    <property type="project" value="InterPro"/>
</dbReference>
<feature type="domain" description="Zinc finger FPG/IleRS-type" evidence="12">
    <location>
        <begin position="878"/>
        <end position="907"/>
    </location>
</feature>
<comment type="similarity">
    <text evidence="1 10">Belongs to the class-I aminoacyl-tRNA synthetase family. IleS type 1 subfamily.</text>
</comment>
<dbReference type="SUPFAM" id="SSF50677">
    <property type="entry name" value="ValRS/IleRS/LeuRS editing domain"/>
    <property type="match status" value="1"/>
</dbReference>
<protein>
    <recommendedName>
        <fullName evidence="10">Isoleucine--tRNA ligase</fullName>
        <ecNumber evidence="10">6.1.1.5</ecNumber>
    </recommendedName>
    <alternativeName>
        <fullName evidence="10">Isoleucyl-tRNA synthetase</fullName>
        <shortName evidence="10">IleRS</shortName>
    </alternativeName>
</protein>
<dbReference type="InterPro" id="IPR050081">
    <property type="entry name" value="Ile-tRNA_ligase"/>
</dbReference>
<evidence type="ECO:0000313" key="15">
    <source>
        <dbReference type="Proteomes" id="UP000823933"/>
    </source>
</evidence>
<dbReference type="EC" id="6.1.1.5" evidence="10"/>
<comment type="caution">
    <text evidence="14">The sequence shown here is derived from an EMBL/GenBank/DDBJ whole genome shotgun (WGS) entry which is preliminary data.</text>
</comment>
<dbReference type="InterPro" id="IPR009008">
    <property type="entry name" value="Val/Leu/Ile-tRNA-synth_edit"/>
</dbReference>
<dbReference type="PRINTS" id="PR00984">
    <property type="entry name" value="TRNASYNTHILE"/>
</dbReference>
<evidence type="ECO:0000256" key="3">
    <source>
        <dbReference type="ARBA" id="ARBA00022598"/>
    </source>
</evidence>
<accession>A0A9D1QBE6</accession>
<dbReference type="SUPFAM" id="SSF47323">
    <property type="entry name" value="Anticodon-binding domain of a subclass of class I aminoacyl-tRNA synthetases"/>
    <property type="match status" value="1"/>
</dbReference>
<evidence type="ECO:0000256" key="5">
    <source>
        <dbReference type="ARBA" id="ARBA00022840"/>
    </source>
</evidence>
<dbReference type="InterPro" id="IPR009080">
    <property type="entry name" value="tRNAsynth_Ia_anticodon-bd"/>
</dbReference>
<evidence type="ECO:0000256" key="7">
    <source>
        <dbReference type="ARBA" id="ARBA00023146"/>
    </source>
</evidence>
<dbReference type="FunFam" id="3.40.50.620:FF:000152">
    <property type="entry name" value="Isoleucine--tRNA ligase"/>
    <property type="match status" value="1"/>
</dbReference>
<sequence length="910" mass="102031">MRAGLPKKEPAMLEDWDKNDLYNQLMRHNEGKPLFVLHDGPPYANGSIHMGTALNKIIKDIIIRQKNMEGYKAPYVPGFDTHGLPIELKALSSVGSKKKDISKLELRQICEKFATEHIGIMSDQFKRLGVIGDFEHPYLTLKPEFEARQIEIFGEMAKKGYIYKGLKPVYWCPECRTALAEAEIEYGEDDCDSIFVRFHVTQDPNGVLAKYGIPMDKTWFVIWTTTTWTLPANEAICLNGALEYSFVKFGGEYHIMATDLVESVMQACGITEYEVVGQPVSGAEFEMMRYQHVYLPKEGLVILGDHVTLESGSGCVHTAGGHGVDDFNVSQKYNVPITVPVDDGGYLTELSGKYAGQKVWAANKTILADLTAAGVVLGQVHIKHQYPHCWRCHHPIIFRATEQWFCSIDAFKEEVYQAIDGVQWMPEWGHDRMYGMVRDRSDWCISRQRTWGVPIPAFYCKKCGKYHITDATIQAVSDLFRREGSDAWYKYEASEIIPAGEVCENCGGAEWTKDTDIMDVWFDSGSTWSAVLGERSELRYPADLYMEGADQFRGWFQSSLLTSVASQGIAPYKSVLCHGWVVDEQGKQMHKSAGNGVEPAEIIKDYGADIIRLWVASSDYTVDVRAGKNIFKQLSEAYRKIRNTARFILGNLDGFDPNTDLLPDDQLQEIDRWALAALDDLLRETDAGYAAYNFNKVYHAVYNFCVVAMSNFYLDVTKDRLYCTSGAARQAAQTAMYKILVALDKIIAPILCFTSQEIWDFMPKTEGMNRYVVFEEMPHAGRYAADEAFKAKWAKLIAVRDEVKKALETARNDKKIGASLEAAVTLYCGGETYDLLNSVPMDELADLMIVSRVELVRGEGGAASAIEGLGITAEHASGDKCERCWKYTADIGSHPAHPTLCARCASVIEG</sequence>
<keyword evidence="10" id="KW-0479">Metal-binding</keyword>
<dbReference type="SUPFAM" id="SSF52374">
    <property type="entry name" value="Nucleotidylyl transferase"/>
    <property type="match status" value="1"/>
</dbReference>
<dbReference type="Gene3D" id="3.40.50.620">
    <property type="entry name" value="HUPs"/>
    <property type="match status" value="2"/>
</dbReference>
<dbReference type="GO" id="GO:0005829">
    <property type="term" value="C:cytosol"/>
    <property type="evidence" value="ECO:0007669"/>
    <property type="project" value="TreeGrafter"/>
</dbReference>
<feature type="short sequence motif" description="'KMSKS' region" evidence="10">
    <location>
        <begin position="588"/>
        <end position="592"/>
    </location>
</feature>
<evidence type="ECO:0000256" key="4">
    <source>
        <dbReference type="ARBA" id="ARBA00022741"/>
    </source>
</evidence>
<comment type="function">
    <text evidence="8 10">Catalyzes the attachment of isoleucine to tRNA(Ile). As IleRS can inadvertently accommodate and process structurally similar amino acids such as valine, to avoid such errors it has two additional distinct tRNA(Ile)-dependent editing activities. One activity is designated as 'pretransfer' editing and involves the hydrolysis of activated Val-AMP. The other activity is designated 'posttransfer' editing and involves deacylation of mischarged Val-tRNA(Ile).</text>
</comment>
<feature type="binding site" evidence="10">
    <location>
        <position position="881"/>
    </location>
    <ligand>
        <name>Zn(2+)</name>
        <dbReference type="ChEBI" id="CHEBI:29105"/>
    </ligand>
</feature>
<dbReference type="PANTHER" id="PTHR42765">
    <property type="entry name" value="SOLEUCYL-TRNA SYNTHETASE"/>
    <property type="match status" value="1"/>
</dbReference>
<keyword evidence="2 10" id="KW-0963">Cytoplasm</keyword>
<gene>
    <name evidence="10 14" type="primary">ileS</name>
    <name evidence="14" type="ORF">H9890_06730</name>
</gene>
<keyword evidence="10" id="KW-0862">Zinc</keyword>
<dbReference type="Pfam" id="PF00133">
    <property type="entry name" value="tRNA-synt_1"/>
    <property type="match status" value="1"/>
</dbReference>
<feature type="binding site" evidence="10">
    <location>
        <position position="904"/>
    </location>
    <ligand>
        <name>Zn(2+)</name>
        <dbReference type="ChEBI" id="CHEBI:29105"/>
    </ligand>
</feature>
<dbReference type="InterPro" id="IPR023585">
    <property type="entry name" value="Ile-tRNA-ligase_type1"/>
</dbReference>
<dbReference type="EMBL" id="DXHQ01000078">
    <property type="protein sequence ID" value="HIW09075.1"/>
    <property type="molecule type" value="Genomic_DNA"/>
</dbReference>
<feature type="domain" description="Methionyl/Valyl/Leucyl/Isoleucyl-tRNA synthetase anticodon-binding" evidence="13">
    <location>
        <begin position="671"/>
        <end position="825"/>
    </location>
</feature>
<organism evidence="14 15">
    <name type="scientific">Candidatus Faecalibacterium intestinigallinarum</name>
    <dbReference type="NCBI Taxonomy" id="2838581"/>
    <lineage>
        <taxon>Bacteria</taxon>
        <taxon>Bacillati</taxon>
        <taxon>Bacillota</taxon>
        <taxon>Clostridia</taxon>
        <taxon>Eubacteriales</taxon>
        <taxon>Oscillospiraceae</taxon>
        <taxon>Faecalibacterium</taxon>
    </lineage>
</organism>
<keyword evidence="7 10" id="KW-0030">Aminoacyl-tRNA synthetase</keyword>
<feature type="domain" description="Aminoacyl-tRNA synthetase class Ia" evidence="11">
    <location>
        <begin position="12"/>
        <end position="625"/>
    </location>
</feature>
<dbReference type="GO" id="GO:0005524">
    <property type="term" value="F:ATP binding"/>
    <property type="evidence" value="ECO:0007669"/>
    <property type="project" value="UniProtKB-UniRule"/>
</dbReference>
<feature type="short sequence motif" description="'HIGH' region" evidence="10">
    <location>
        <begin position="42"/>
        <end position="52"/>
    </location>
</feature>
<keyword evidence="4 10" id="KW-0547">Nucleotide-binding</keyword>
<evidence type="ECO:0000313" key="14">
    <source>
        <dbReference type="EMBL" id="HIW09075.1"/>
    </source>
</evidence>
<name>A0A9D1QBE6_9FIRM</name>
<dbReference type="InterPro" id="IPR002301">
    <property type="entry name" value="Ile-tRNA-ligase"/>
</dbReference>
<keyword evidence="6 10" id="KW-0648">Protein biosynthesis</keyword>
<dbReference type="HAMAP" id="MF_02002">
    <property type="entry name" value="Ile_tRNA_synth_type1"/>
    <property type="match status" value="1"/>
</dbReference>
<dbReference type="FunFam" id="1.10.730.20:FF:000001">
    <property type="entry name" value="Isoleucine--tRNA ligase"/>
    <property type="match status" value="1"/>
</dbReference>
<dbReference type="AlphaFoldDB" id="A0A9D1QBE6"/>
<dbReference type="Proteomes" id="UP000823933">
    <property type="component" value="Unassembled WGS sequence"/>
</dbReference>
<comment type="subunit">
    <text evidence="10">Monomer.</text>
</comment>
<dbReference type="InterPro" id="IPR001412">
    <property type="entry name" value="aa-tRNA-synth_I_CS"/>
</dbReference>
<dbReference type="InterPro" id="IPR010663">
    <property type="entry name" value="Znf_FPG/IleRS"/>
</dbReference>
<proteinExistence type="inferred from homology"/>
<feature type="binding site" evidence="10">
    <location>
        <position position="901"/>
    </location>
    <ligand>
        <name>Zn(2+)</name>
        <dbReference type="ChEBI" id="CHEBI:29105"/>
    </ligand>
</feature>
<comment type="cofactor">
    <cofactor evidence="10">
        <name>Zn(2+)</name>
        <dbReference type="ChEBI" id="CHEBI:29105"/>
    </cofactor>
    <text evidence="10">Binds 1 zinc ion per subunit.</text>
</comment>
<dbReference type="InterPro" id="IPR002300">
    <property type="entry name" value="aa-tRNA-synth_Ia"/>
</dbReference>
<dbReference type="Pfam" id="PF08264">
    <property type="entry name" value="Anticodon_1"/>
    <property type="match status" value="1"/>
</dbReference>
<evidence type="ECO:0000256" key="9">
    <source>
        <dbReference type="ARBA" id="ARBA00048359"/>
    </source>
</evidence>
<evidence type="ECO:0000259" key="13">
    <source>
        <dbReference type="Pfam" id="PF08264"/>
    </source>
</evidence>
<evidence type="ECO:0000259" key="12">
    <source>
        <dbReference type="Pfam" id="PF06827"/>
    </source>
</evidence>
<feature type="binding site" evidence="10">
    <location>
        <position position="547"/>
    </location>
    <ligand>
        <name>L-isoleucyl-5'-AMP</name>
        <dbReference type="ChEBI" id="CHEBI:178002"/>
    </ligand>
</feature>
<dbReference type="InterPro" id="IPR013155">
    <property type="entry name" value="M/V/L/I-tRNA-synth_anticd-bd"/>
</dbReference>
<feature type="binding site" evidence="10">
    <location>
        <position position="884"/>
    </location>
    <ligand>
        <name>Zn(2+)</name>
        <dbReference type="ChEBI" id="CHEBI:29105"/>
    </ligand>
</feature>
<evidence type="ECO:0000256" key="6">
    <source>
        <dbReference type="ARBA" id="ARBA00022917"/>
    </source>
</evidence>
<dbReference type="Gene3D" id="1.10.730.20">
    <property type="match status" value="1"/>
</dbReference>
<dbReference type="PANTHER" id="PTHR42765:SF1">
    <property type="entry name" value="ISOLEUCINE--TRNA LIGASE, MITOCHONDRIAL"/>
    <property type="match status" value="1"/>
</dbReference>
<dbReference type="NCBIfam" id="TIGR00392">
    <property type="entry name" value="ileS"/>
    <property type="match status" value="1"/>
</dbReference>
<dbReference type="CDD" id="cd00818">
    <property type="entry name" value="IleRS_core"/>
    <property type="match status" value="1"/>
</dbReference>
<evidence type="ECO:0000256" key="8">
    <source>
        <dbReference type="ARBA" id="ARBA00025217"/>
    </source>
</evidence>
<reference evidence="14" key="1">
    <citation type="journal article" date="2021" name="PeerJ">
        <title>Extensive microbial diversity within the chicken gut microbiome revealed by metagenomics and culture.</title>
        <authorList>
            <person name="Gilroy R."/>
            <person name="Ravi A."/>
            <person name="Getino M."/>
            <person name="Pursley I."/>
            <person name="Horton D.L."/>
            <person name="Alikhan N.F."/>
            <person name="Baker D."/>
            <person name="Gharbi K."/>
            <person name="Hall N."/>
            <person name="Watson M."/>
            <person name="Adriaenssens E.M."/>
            <person name="Foster-Nyarko E."/>
            <person name="Jarju S."/>
            <person name="Secka A."/>
            <person name="Antonio M."/>
            <person name="Oren A."/>
            <person name="Chaudhuri R.R."/>
            <person name="La Ragione R."/>
            <person name="Hildebrand F."/>
            <person name="Pallen M.J."/>
        </authorList>
    </citation>
    <scope>NUCLEOTIDE SEQUENCE</scope>
    <source>
        <strain evidence="14">ChiHcolR34-3080</strain>
    </source>
</reference>
<dbReference type="Pfam" id="PF06827">
    <property type="entry name" value="zf-FPG_IleRS"/>
    <property type="match status" value="1"/>
</dbReference>
<dbReference type="GO" id="GO:0004822">
    <property type="term" value="F:isoleucine-tRNA ligase activity"/>
    <property type="evidence" value="ECO:0007669"/>
    <property type="project" value="UniProtKB-UniRule"/>
</dbReference>
<reference evidence="14" key="2">
    <citation type="submission" date="2021-04" db="EMBL/GenBank/DDBJ databases">
        <authorList>
            <person name="Gilroy R."/>
        </authorList>
    </citation>
    <scope>NUCLEOTIDE SEQUENCE</scope>
    <source>
        <strain evidence="14">ChiHcolR34-3080</strain>
    </source>
</reference>
<feature type="binding site" evidence="10">
    <location>
        <position position="591"/>
    </location>
    <ligand>
        <name>ATP</name>
        <dbReference type="ChEBI" id="CHEBI:30616"/>
    </ligand>
</feature>
<dbReference type="GO" id="GO:0006428">
    <property type="term" value="P:isoleucyl-tRNA aminoacylation"/>
    <property type="evidence" value="ECO:0007669"/>
    <property type="project" value="UniProtKB-UniRule"/>
</dbReference>
<keyword evidence="3 10" id="KW-0436">Ligase</keyword>
<comment type="domain">
    <text evidence="10">IleRS has two distinct active sites: one for aminoacylation and one for editing. The misactivated valine is translocated from the active site to the editing site, which sterically excludes the correctly activated isoleucine. The single editing site contains two valyl binding pockets, one specific for each substrate (Val-AMP or Val-tRNA(Ile)).</text>
</comment>
<comment type="subcellular location">
    <subcellularLocation>
        <location evidence="10">Cytoplasm</location>
    </subcellularLocation>
</comment>
<dbReference type="GO" id="GO:0000049">
    <property type="term" value="F:tRNA binding"/>
    <property type="evidence" value="ECO:0007669"/>
    <property type="project" value="InterPro"/>
</dbReference>
<evidence type="ECO:0000256" key="10">
    <source>
        <dbReference type="HAMAP-Rule" id="MF_02002"/>
    </source>
</evidence>
<evidence type="ECO:0000256" key="2">
    <source>
        <dbReference type="ARBA" id="ARBA00022490"/>
    </source>
</evidence>
<dbReference type="PROSITE" id="PS00178">
    <property type="entry name" value="AA_TRNA_LIGASE_I"/>
    <property type="match status" value="1"/>
</dbReference>
<dbReference type="Gene3D" id="1.10.10.830">
    <property type="entry name" value="Ile-tRNA synthetase CP2 domain-like"/>
    <property type="match status" value="1"/>
</dbReference>
<dbReference type="GO" id="GO:0008270">
    <property type="term" value="F:zinc ion binding"/>
    <property type="evidence" value="ECO:0007669"/>
    <property type="project" value="UniProtKB-UniRule"/>
</dbReference>
<dbReference type="CDD" id="cd07960">
    <property type="entry name" value="Anticodon_Ia_Ile_BEm"/>
    <property type="match status" value="1"/>
</dbReference>